<protein>
    <submittedName>
        <fullName evidence="1">Uncharacterized protein</fullName>
    </submittedName>
</protein>
<proteinExistence type="predicted"/>
<keyword evidence="2" id="KW-1185">Reference proteome</keyword>
<reference evidence="1 2" key="1">
    <citation type="submission" date="2016-03" db="EMBL/GenBank/DDBJ databases">
        <title>Acetic acid bacteria sequencing.</title>
        <authorList>
            <person name="Brandt J."/>
            <person name="Jakob F."/>
            <person name="Vogel R.F."/>
        </authorList>
    </citation>
    <scope>NUCLEOTIDE SEQUENCE [LARGE SCALE GENOMIC DNA]</scope>
    <source>
        <strain evidence="1 2">TMW2.1153</strain>
    </source>
</reference>
<dbReference type="Proteomes" id="UP000188937">
    <property type="component" value="Chromosome"/>
</dbReference>
<evidence type="ECO:0000313" key="2">
    <source>
        <dbReference type="Proteomes" id="UP000188937"/>
    </source>
</evidence>
<gene>
    <name evidence="1" type="ORF">A0U92_01395</name>
</gene>
<accession>A0A1U9KCV1</accession>
<organism evidence="1 2">
    <name type="scientific">Acetobacter aceti</name>
    <dbReference type="NCBI Taxonomy" id="435"/>
    <lineage>
        <taxon>Bacteria</taxon>
        <taxon>Pseudomonadati</taxon>
        <taxon>Pseudomonadota</taxon>
        <taxon>Alphaproteobacteria</taxon>
        <taxon>Acetobacterales</taxon>
        <taxon>Acetobacteraceae</taxon>
        <taxon>Acetobacter</taxon>
        <taxon>Acetobacter subgen. Acetobacter</taxon>
    </lineage>
</organism>
<dbReference type="EMBL" id="CP014692">
    <property type="protein sequence ID" value="AQS83643.1"/>
    <property type="molecule type" value="Genomic_DNA"/>
</dbReference>
<dbReference type="AlphaFoldDB" id="A0A1U9KCV1"/>
<name>A0A1U9KCV1_ACEAC</name>
<dbReference type="KEGG" id="aace:A0U92_01395"/>
<dbReference type="STRING" id="435.A0U92_01395"/>
<sequence>MDQALIRKTAEELEFVLNKYCDVNEYAGYLKNSMMPFVDDAKAGKITKPVEWGDVPGGILFDERGLSQFDDLEDAYANFKHEITGGMTEDRKKLFAIFEENRKEIEEEKRKKALEEGNKPG</sequence>
<evidence type="ECO:0000313" key="1">
    <source>
        <dbReference type="EMBL" id="AQS83643.1"/>
    </source>
</evidence>